<organism evidence="1 2">
    <name type="scientific">Oopsacas minuta</name>
    <dbReference type="NCBI Taxonomy" id="111878"/>
    <lineage>
        <taxon>Eukaryota</taxon>
        <taxon>Metazoa</taxon>
        <taxon>Porifera</taxon>
        <taxon>Hexactinellida</taxon>
        <taxon>Hexasterophora</taxon>
        <taxon>Lyssacinosida</taxon>
        <taxon>Leucopsacidae</taxon>
        <taxon>Oopsacas</taxon>
    </lineage>
</organism>
<comment type="caution">
    <text evidence="1">The sequence shown here is derived from an EMBL/GenBank/DDBJ whole genome shotgun (WGS) entry which is preliminary data.</text>
</comment>
<dbReference type="AlphaFoldDB" id="A0AAV7KKX3"/>
<dbReference type="Proteomes" id="UP001165289">
    <property type="component" value="Unassembled WGS sequence"/>
</dbReference>
<name>A0AAV7KKX3_9METZ</name>
<sequence length="189" mass="22035">MPLRWKVLTDHLGYKLEPKNLADTRWSVHAQAISVLKEDYDQLYEAFQEIANDLQPKPSTGHEAENLSAILSIWDTLLLTELWNQIMHRINKVNKCLQDASLDLSETSYLLNSLVGYFKSLRERFTAILLDANNISQKERKDPSRGSCRHQRQHSTSKIDSFRIYSLFGFPINLYATAPKKKFLRRFHI</sequence>
<evidence type="ECO:0000313" key="2">
    <source>
        <dbReference type="Proteomes" id="UP001165289"/>
    </source>
</evidence>
<proteinExistence type="predicted"/>
<evidence type="ECO:0000313" key="1">
    <source>
        <dbReference type="EMBL" id="KAI6661859.1"/>
    </source>
</evidence>
<dbReference type="EMBL" id="JAKMXF010000004">
    <property type="protein sequence ID" value="KAI6661859.1"/>
    <property type="molecule type" value="Genomic_DNA"/>
</dbReference>
<protein>
    <submittedName>
        <fullName evidence="1">Uncharacterized protein</fullName>
    </submittedName>
</protein>
<accession>A0AAV7KKX3</accession>
<keyword evidence="2" id="KW-1185">Reference proteome</keyword>
<gene>
    <name evidence="1" type="ORF">LOD99_9742</name>
</gene>
<reference evidence="1 2" key="1">
    <citation type="journal article" date="2023" name="BMC Biol.">
        <title>The compact genome of the sponge Oopsacas minuta (Hexactinellida) is lacking key metazoan core genes.</title>
        <authorList>
            <person name="Santini S."/>
            <person name="Schenkelaars Q."/>
            <person name="Jourda C."/>
            <person name="Duchesne M."/>
            <person name="Belahbib H."/>
            <person name="Rocher C."/>
            <person name="Selva M."/>
            <person name="Riesgo A."/>
            <person name="Vervoort M."/>
            <person name="Leys S.P."/>
            <person name="Kodjabachian L."/>
            <person name="Le Bivic A."/>
            <person name="Borchiellini C."/>
            <person name="Claverie J.M."/>
            <person name="Renard E."/>
        </authorList>
    </citation>
    <scope>NUCLEOTIDE SEQUENCE [LARGE SCALE GENOMIC DNA]</scope>
    <source>
        <strain evidence="1">SPO-2</strain>
    </source>
</reference>